<keyword evidence="2" id="KW-0949">S-adenosyl-L-methionine</keyword>
<dbReference type="InterPro" id="IPR004298">
    <property type="entry name" value="Nicotian_synth"/>
</dbReference>
<keyword evidence="1" id="KW-0808">Transferase</keyword>
<dbReference type="GO" id="GO:0030418">
    <property type="term" value="P:nicotianamine biosynthetic process"/>
    <property type="evidence" value="ECO:0007669"/>
    <property type="project" value="InterPro"/>
</dbReference>
<dbReference type="SUPFAM" id="SSF53335">
    <property type="entry name" value="S-adenosyl-L-methionine-dependent methyltransferases"/>
    <property type="match status" value="1"/>
</dbReference>
<dbReference type="Gene3D" id="3.40.50.150">
    <property type="entry name" value="Vaccinia Virus protein VP39"/>
    <property type="match status" value="1"/>
</dbReference>
<dbReference type="PANTHER" id="PTHR32266">
    <property type="entry name" value="NICOTIANAMINE SYNTHASE 3"/>
    <property type="match status" value="1"/>
</dbReference>
<protein>
    <submittedName>
        <fullName evidence="3">Uncharacterized protein</fullName>
    </submittedName>
</protein>
<reference evidence="4" key="1">
    <citation type="submission" date="2017-09" db="EMBL/GenBank/DDBJ databases">
        <title>Depth-based differentiation of microbial function through sediment-hosted aquifers and enrichment of novel symbionts in the deep terrestrial subsurface.</title>
        <authorList>
            <person name="Probst A.J."/>
            <person name="Ladd B."/>
            <person name="Jarett J.K."/>
            <person name="Geller-Mcgrath D.E."/>
            <person name="Sieber C.M.K."/>
            <person name="Emerson J.B."/>
            <person name="Anantharaman K."/>
            <person name="Thomas B.C."/>
            <person name="Malmstrom R."/>
            <person name="Stieglmeier M."/>
            <person name="Klingl A."/>
            <person name="Woyke T."/>
            <person name="Ryan C.M."/>
            <person name="Banfield J.F."/>
        </authorList>
    </citation>
    <scope>NUCLEOTIDE SEQUENCE [LARGE SCALE GENOMIC DNA]</scope>
</reference>
<dbReference type="Pfam" id="PF03059">
    <property type="entry name" value="NAS"/>
    <property type="match status" value="1"/>
</dbReference>
<organism evidence="3 4">
    <name type="scientific">Candidatus Roizmanbacteria bacterium CG_4_10_14_0_8_um_filter_35_28</name>
    <dbReference type="NCBI Taxonomy" id="1974827"/>
    <lineage>
        <taxon>Bacteria</taxon>
        <taxon>Candidatus Roizmaniibacteriota</taxon>
    </lineage>
</organism>
<comment type="caution">
    <text evidence="3">The sequence shown here is derived from an EMBL/GenBank/DDBJ whole genome shotgun (WGS) entry which is preliminary data.</text>
</comment>
<dbReference type="Proteomes" id="UP000230344">
    <property type="component" value="Unassembled WGS sequence"/>
</dbReference>
<gene>
    <name evidence="3" type="ORF">COY88_00895</name>
</gene>
<dbReference type="AlphaFoldDB" id="A0A2M7QH24"/>
<dbReference type="EMBL" id="PFLH01000009">
    <property type="protein sequence ID" value="PIY71318.1"/>
    <property type="molecule type" value="Genomic_DNA"/>
</dbReference>
<dbReference type="PROSITE" id="PS51142">
    <property type="entry name" value="NAS"/>
    <property type="match status" value="1"/>
</dbReference>
<evidence type="ECO:0000256" key="2">
    <source>
        <dbReference type="ARBA" id="ARBA00022691"/>
    </source>
</evidence>
<accession>A0A2M7QH24</accession>
<evidence type="ECO:0000256" key="1">
    <source>
        <dbReference type="ARBA" id="ARBA00022679"/>
    </source>
</evidence>
<proteinExistence type="predicted"/>
<dbReference type="PANTHER" id="PTHR32266:SF12">
    <property type="entry name" value="NICOTIANAMINE SYNTHASE 3"/>
    <property type="match status" value="1"/>
</dbReference>
<evidence type="ECO:0000313" key="4">
    <source>
        <dbReference type="Proteomes" id="UP000230344"/>
    </source>
</evidence>
<dbReference type="InterPro" id="IPR029063">
    <property type="entry name" value="SAM-dependent_MTases_sf"/>
</dbReference>
<sequence>MSEELGGRRIENLPHKENIENILQIRAIAPPDFHLRGKKMIHFLHRLTEAGEMVVFGRPIALDASNYEKSIDAAPHPLLGKIKPHDENGIIPWRDSWCTVCVYNGTRDENGVQVTVTAHSCGDIPQYKFLRVIHSALNPSQMKFGRLSTIEGSTHEFKDYELKGDEPFKKIVTLLRENPKTKAEKIRLGQLLEQFVLERKKLNTELSRSHQIVELAPLDKLLLKDELKKLQKIFGDYEGILEEDTANKIIKGEVYLESFPYYKRYEKLTDMEIIKSEASAPDVKNICMIGGGWLPISAIMYAQKTKAHIHVVEKIPYRAEIARKVIEKLGLKDKITIINQKAQEVDYGQMDIIVFAAMADPKYKILEKASDTDYPRTIIIRTPLGDTRAFYQGTYYEDLIGPISYSKIKSFNHWFRPGFGVQAEPTDPDGIFNLIILDSIRVLDDY</sequence>
<dbReference type="GO" id="GO:0030410">
    <property type="term" value="F:nicotianamine synthase activity"/>
    <property type="evidence" value="ECO:0007669"/>
    <property type="project" value="InterPro"/>
</dbReference>
<evidence type="ECO:0000313" key="3">
    <source>
        <dbReference type="EMBL" id="PIY71318.1"/>
    </source>
</evidence>
<name>A0A2M7QH24_9BACT</name>